<dbReference type="EMBL" id="JAEMGP010000027">
    <property type="protein sequence ID" value="KAG5193683.1"/>
    <property type="molecule type" value="Genomic_DNA"/>
</dbReference>
<dbReference type="AlphaFoldDB" id="A0A835ZR33"/>
<sequence>MITHNDTPNPRLSHSKSKPLTSHRSTICPPNNIWSHHMISLQLNSSTNSGPNNKYTYNIPVMTRCDSRKHLSRPPYSGCPKGPSLRNDSFHYLRSSILYWIFLSLLPLKPCPHTRTRRLLTSNRHSPT</sequence>
<organism evidence="2 3">
    <name type="scientific">Ovis aries</name>
    <name type="common">Sheep</name>
    <dbReference type="NCBI Taxonomy" id="9940"/>
    <lineage>
        <taxon>Eukaryota</taxon>
        <taxon>Metazoa</taxon>
        <taxon>Chordata</taxon>
        <taxon>Craniata</taxon>
        <taxon>Vertebrata</taxon>
        <taxon>Euteleostomi</taxon>
        <taxon>Mammalia</taxon>
        <taxon>Eutheria</taxon>
        <taxon>Laurasiatheria</taxon>
        <taxon>Artiodactyla</taxon>
        <taxon>Ruminantia</taxon>
        <taxon>Pecora</taxon>
        <taxon>Bovidae</taxon>
        <taxon>Caprinae</taxon>
        <taxon>Ovis</taxon>
    </lineage>
</organism>
<feature type="region of interest" description="Disordered" evidence="1">
    <location>
        <begin position="1"/>
        <end position="25"/>
    </location>
</feature>
<protein>
    <submittedName>
        <fullName evidence="2">Uncharacterized protein</fullName>
    </submittedName>
</protein>
<gene>
    <name evidence="2" type="ORF">JEQ12_020044</name>
</gene>
<proteinExistence type="predicted"/>
<evidence type="ECO:0000313" key="3">
    <source>
        <dbReference type="Proteomes" id="UP000664991"/>
    </source>
</evidence>
<name>A0A835ZR33_SHEEP</name>
<dbReference type="Proteomes" id="UP000664991">
    <property type="component" value="Unassembled WGS sequence"/>
</dbReference>
<comment type="caution">
    <text evidence="2">The sequence shown here is derived from an EMBL/GenBank/DDBJ whole genome shotgun (WGS) entry which is preliminary data.</text>
</comment>
<accession>A0A835ZR33</accession>
<evidence type="ECO:0000313" key="2">
    <source>
        <dbReference type="EMBL" id="KAG5193683.1"/>
    </source>
</evidence>
<evidence type="ECO:0000256" key="1">
    <source>
        <dbReference type="SAM" id="MobiDB-lite"/>
    </source>
</evidence>
<reference evidence="2 3" key="1">
    <citation type="submission" date="2020-12" db="EMBL/GenBank/DDBJ databases">
        <title>De novo assembly of Tibetan sheep genome.</title>
        <authorList>
            <person name="Li X."/>
        </authorList>
    </citation>
    <scope>NUCLEOTIDE SEQUENCE [LARGE SCALE GENOMIC DNA]</scope>
    <source>
        <tissue evidence="2">Heart</tissue>
    </source>
</reference>